<evidence type="ECO:0000256" key="1">
    <source>
        <dbReference type="ARBA" id="ARBA00001968"/>
    </source>
</evidence>
<keyword evidence="5" id="KW-1185">Reference proteome</keyword>
<protein>
    <recommendedName>
        <fullName evidence="3">DDE Tnp4 domain-containing protein</fullName>
    </recommendedName>
</protein>
<accession>A0A9D3YUI7</accession>
<dbReference type="Proteomes" id="UP000828390">
    <property type="component" value="Unassembled WGS sequence"/>
</dbReference>
<name>A0A9D3YUI7_DREPO</name>
<comment type="caution">
    <text evidence="4">The sequence shown here is derived from an EMBL/GenBank/DDBJ whole genome shotgun (WGS) entry which is preliminary data.</text>
</comment>
<evidence type="ECO:0000313" key="4">
    <source>
        <dbReference type="EMBL" id="KAH3704413.1"/>
    </source>
</evidence>
<comment type="cofactor">
    <cofactor evidence="1">
        <name>a divalent metal cation</name>
        <dbReference type="ChEBI" id="CHEBI:60240"/>
    </cofactor>
</comment>
<dbReference type="AlphaFoldDB" id="A0A9D3YUI7"/>
<organism evidence="4 5">
    <name type="scientific">Dreissena polymorpha</name>
    <name type="common">Zebra mussel</name>
    <name type="synonym">Mytilus polymorpha</name>
    <dbReference type="NCBI Taxonomy" id="45954"/>
    <lineage>
        <taxon>Eukaryota</taxon>
        <taxon>Metazoa</taxon>
        <taxon>Spiralia</taxon>
        <taxon>Lophotrochozoa</taxon>
        <taxon>Mollusca</taxon>
        <taxon>Bivalvia</taxon>
        <taxon>Autobranchia</taxon>
        <taxon>Heteroconchia</taxon>
        <taxon>Euheterodonta</taxon>
        <taxon>Imparidentia</taxon>
        <taxon>Neoheterodontei</taxon>
        <taxon>Myida</taxon>
        <taxon>Dreissenoidea</taxon>
        <taxon>Dreissenidae</taxon>
        <taxon>Dreissena</taxon>
    </lineage>
</organism>
<evidence type="ECO:0000259" key="3">
    <source>
        <dbReference type="Pfam" id="PF13359"/>
    </source>
</evidence>
<dbReference type="InterPro" id="IPR027806">
    <property type="entry name" value="HARBI1_dom"/>
</dbReference>
<proteinExistence type="predicted"/>
<reference evidence="4" key="1">
    <citation type="journal article" date="2019" name="bioRxiv">
        <title>The Genome of the Zebra Mussel, Dreissena polymorpha: A Resource for Invasive Species Research.</title>
        <authorList>
            <person name="McCartney M.A."/>
            <person name="Auch B."/>
            <person name="Kono T."/>
            <person name="Mallez S."/>
            <person name="Zhang Y."/>
            <person name="Obille A."/>
            <person name="Becker A."/>
            <person name="Abrahante J.E."/>
            <person name="Garbe J."/>
            <person name="Badalamenti J.P."/>
            <person name="Herman A."/>
            <person name="Mangelson H."/>
            <person name="Liachko I."/>
            <person name="Sullivan S."/>
            <person name="Sone E.D."/>
            <person name="Koren S."/>
            <person name="Silverstein K.A.T."/>
            <person name="Beckman K.B."/>
            <person name="Gohl D.M."/>
        </authorList>
    </citation>
    <scope>NUCLEOTIDE SEQUENCE</scope>
    <source>
        <strain evidence="4">Duluth1</strain>
        <tissue evidence="4">Whole animal</tissue>
    </source>
</reference>
<dbReference type="EMBL" id="JAIWYP010000015">
    <property type="protein sequence ID" value="KAH3704413.1"/>
    <property type="molecule type" value="Genomic_DNA"/>
</dbReference>
<evidence type="ECO:0000313" key="5">
    <source>
        <dbReference type="Proteomes" id="UP000828390"/>
    </source>
</evidence>
<keyword evidence="2" id="KW-0479">Metal-binding</keyword>
<dbReference type="Pfam" id="PF13359">
    <property type="entry name" value="DDE_Tnp_4"/>
    <property type="match status" value="1"/>
</dbReference>
<reference evidence="4" key="2">
    <citation type="submission" date="2020-11" db="EMBL/GenBank/DDBJ databases">
        <authorList>
            <person name="McCartney M.A."/>
            <person name="Auch B."/>
            <person name="Kono T."/>
            <person name="Mallez S."/>
            <person name="Becker A."/>
            <person name="Gohl D.M."/>
            <person name="Silverstein K.A.T."/>
            <person name="Koren S."/>
            <person name="Bechman K.B."/>
            <person name="Herman A."/>
            <person name="Abrahante J.E."/>
            <person name="Garbe J."/>
        </authorList>
    </citation>
    <scope>NUCLEOTIDE SEQUENCE</scope>
    <source>
        <strain evidence="4">Duluth1</strain>
        <tissue evidence="4">Whole animal</tissue>
    </source>
</reference>
<sequence>MTKVLVTLRYLAKGDFTLKSGIYIGSAGVPCRDRFLWLGKNPNVIGAVDGTLIPIIAPSEAEEVYVCRKGYHAINVQAVVDHEMTYIILYSLMLLPNGQAQFMTAQSWKTVP</sequence>
<gene>
    <name evidence="4" type="ORF">DPMN_079469</name>
</gene>
<evidence type="ECO:0000256" key="2">
    <source>
        <dbReference type="ARBA" id="ARBA00022723"/>
    </source>
</evidence>
<dbReference type="GO" id="GO:0046872">
    <property type="term" value="F:metal ion binding"/>
    <property type="evidence" value="ECO:0007669"/>
    <property type="project" value="UniProtKB-KW"/>
</dbReference>
<feature type="domain" description="DDE Tnp4" evidence="3">
    <location>
        <begin position="48"/>
        <end position="88"/>
    </location>
</feature>